<evidence type="ECO:0008006" key="3">
    <source>
        <dbReference type="Google" id="ProtNLM"/>
    </source>
</evidence>
<protein>
    <recommendedName>
        <fullName evidence="3">DUF3168 domain-containing protein</fullName>
    </recommendedName>
</protein>
<name>A0ABW1QYR1_9ACTN</name>
<accession>A0ABW1QYR1</accession>
<evidence type="ECO:0000313" key="1">
    <source>
        <dbReference type="EMBL" id="MFC6153654.1"/>
    </source>
</evidence>
<comment type="caution">
    <text evidence="1">The sequence shown here is derived from an EMBL/GenBank/DDBJ whole genome shotgun (WGS) entry which is preliminary data.</text>
</comment>
<keyword evidence="2" id="KW-1185">Reference proteome</keyword>
<dbReference type="EMBL" id="JBHSQI010000004">
    <property type="protein sequence ID" value="MFC6153654.1"/>
    <property type="molecule type" value="Genomic_DNA"/>
</dbReference>
<sequence length="113" mass="12403">MRHAIADAISTIEGIKCAPYYTQTTKPGAASLLWAGRTESDDEFREGWLTQWVVRINLTADVAASERRIDELIPQLDAVLPSRALRITDLEPAEIALGGATLNALLVRITETQ</sequence>
<dbReference type="Proteomes" id="UP001596098">
    <property type="component" value="Unassembled WGS sequence"/>
</dbReference>
<organism evidence="1 2">
    <name type="scientific">Nocardioides yefusunii</name>
    <dbReference type="NCBI Taxonomy" id="2500546"/>
    <lineage>
        <taxon>Bacteria</taxon>
        <taxon>Bacillati</taxon>
        <taxon>Actinomycetota</taxon>
        <taxon>Actinomycetes</taxon>
        <taxon>Propionibacteriales</taxon>
        <taxon>Nocardioidaceae</taxon>
        <taxon>Nocardioides</taxon>
    </lineage>
</organism>
<gene>
    <name evidence="1" type="ORF">ACFPWU_08265</name>
</gene>
<proteinExistence type="predicted"/>
<reference evidence="2" key="1">
    <citation type="journal article" date="2019" name="Int. J. Syst. Evol. Microbiol.">
        <title>The Global Catalogue of Microorganisms (GCM) 10K type strain sequencing project: providing services to taxonomists for standard genome sequencing and annotation.</title>
        <authorList>
            <consortium name="The Broad Institute Genomics Platform"/>
            <consortium name="The Broad Institute Genome Sequencing Center for Infectious Disease"/>
            <person name="Wu L."/>
            <person name="Ma J."/>
        </authorList>
    </citation>
    <scope>NUCLEOTIDE SEQUENCE [LARGE SCALE GENOMIC DNA]</scope>
    <source>
        <strain evidence="2">DFY28</strain>
    </source>
</reference>
<dbReference type="RefSeq" id="WP_128220049.1">
    <property type="nucleotide sequence ID" value="NZ_CP034929.1"/>
</dbReference>
<evidence type="ECO:0000313" key="2">
    <source>
        <dbReference type="Proteomes" id="UP001596098"/>
    </source>
</evidence>